<dbReference type="Gene3D" id="3.40.50.150">
    <property type="entry name" value="Vaccinia Virus protein VP39"/>
    <property type="match status" value="1"/>
</dbReference>
<dbReference type="GO" id="GO:0003886">
    <property type="term" value="F:DNA (cytosine-5-)-methyltransferase activity"/>
    <property type="evidence" value="ECO:0007669"/>
    <property type="project" value="UniProtKB-EC"/>
</dbReference>
<comment type="caution">
    <text evidence="9">The sequence shown here is derived from an EMBL/GenBank/DDBJ whole genome shotgun (WGS) entry which is preliminary data.</text>
</comment>
<reference evidence="9 10" key="1">
    <citation type="submission" date="2019-03" db="EMBL/GenBank/DDBJ databases">
        <title>Genomic Encyclopedia of Type Strains, Phase IV (KMG-IV): sequencing the most valuable type-strain genomes for metagenomic binning, comparative biology and taxonomic classification.</title>
        <authorList>
            <person name="Goeker M."/>
        </authorList>
    </citation>
    <scope>NUCLEOTIDE SEQUENCE [LARGE SCALE GENOMIC DNA]</scope>
    <source>
        <strain evidence="9 10">DSM 16380</strain>
    </source>
</reference>
<dbReference type="PANTHER" id="PTHR46098">
    <property type="entry name" value="TRNA (CYTOSINE(38)-C(5))-METHYLTRANSFERASE"/>
    <property type="match status" value="1"/>
</dbReference>
<evidence type="ECO:0000256" key="3">
    <source>
        <dbReference type="ARBA" id="ARBA00022679"/>
    </source>
</evidence>
<dbReference type="PROSITE" id="PS51679">
    <property type="entry name" value="SAM_MT_C5"/>
    <property type="match status" value="1"/>
</dbReference>
<dbReference type="InterPro" id="IPR050750">
    <property type="entry name" value="C5-MTase"/>
</dbReference>
<dbReference type="GO" id="GO:0032259">
    <property type="term" value="P:methylation"/>
    <property type="evidence" value="ECO:0007669"/>
    <property type="project" value="UniProtKB-KW"/>
</dbReference>
<dbReference type="SUPFAM" id="SSF53335">
    <property type="entry name" value="S-adenosyl-L-methionine-dependent methyltransferases"/>
    <property type="match status" value="1"/>
</dbReference>
<sequence>MKTLTFMDFCSGIGAGRLGLELCAMKCVGHSEIDPIADLTYQLFFGDKGNLGDLSQLNIPALPDFDLMLAGFPCQTFSIAGKRTGFNDDRGQIIYHLVDILTWKNVPYFLLENVKGIVNHNNGKTLNVILSLLDNAGYDVSFEVLDSQFYGVPQMRERAYFVGIRKDIKHKPYQFPQRKDGLGKEQDIQFYLNDKRDYEFDIYSPTFQKYLNNKYNQGKYDLTSFLEKDYTIIDWRQSDFRVYDRKSPTLRTGRHGILYTKNGKLRKLSGYEALRLQGFPKDIAEKVIEHNLPDSRVLAQAGNAMTVTVIQKLAQQLLKALEV</sequence>
<evidence type="ECO:0000256" key="1">
    <source>
        <dbReference type="ARBA" id="ARBA00011975"/>
    </source>
</evidence>
<dbReference type="Gene3D" id="3.90.120.10">
    <property type="entry name" value="DNA Methylase, subunit A, domain 2"/>
    <property type="match status" value="1"/>
</dbReference>
<evidence type="ECO:0000256" key="4">
    <source>
        <dbReference type="ARBA" id="ARBA00022691"/>
    </source>
</evidence>
<keyword evidence="5" id="KW-0680">Restriction system</keyword>
<protein>
    <recommendedName>
        <fullName evidence="1">DNA (cytosine-5-)-methyltransferase</fullName>
        <ecNumber evidence="1">2.1.1.37</ecNumber>
    </recommendedName>
</protein>
<accession>A0A4R2NAP0</accession>
<gene>
    <name evidence="9" type="ORF">EV693_103130</name>
</gene>
<dbReference type="InterPro" id="IPR029063">
    <property type="entry name" value="SAM-dependent_MTases_sf"/>
</dbReference>
<dbReference type="EMBL" id="SLXJ01000003">
    <property type="protein sequence ID" value="TCP18163.1"/>
    <property type="molecule type" value="Genomic_DNA"/>
</dbReference>
<dbReference type="EC" id="2.1.1.37" evidence="1"/>
<dbReference type="RefSeq" id="WP_207906473.1">
    <property type="nucleotide sequence ID" value="NZ_LVXA01000001.1"/>
</dbReference>
<feature type="active site" evidence="7">
    <location>
        <position position="74"/>
    </location>
</feature>
<dbReference type="NCBIfam" id="TIGR00675">
    <property type="entry name" value="dcm"/>
    <property type="match status" value="1"/>
</dbReference>
<evidence type="ECO:0000256" key="5">
    <source>
        <dbReference type="ARBA" id="ARBA00022747"/>
    </source>
</evidence>
<organism evidence="9 10">
    <name type="scientific">Nicoletella semolina</name>
    <dbReference type="NCBI Taxonomy" id="271160"/>
    <lineage>
        <taxon>Bacteria</taxon>
        <taxon>Pseudomonadati</taxon>
        <taxon>Pseudomonadota</taxon>
        <taxon>Gammaproteobacteria</taxon>
        <taxon>Pasteurellales</taxon>
        <taxon>Pasteurellaceae</taxon>
        <taxon>Nicoletella</taxon>
    </lineage>
</organism>
<dbReference type="PRINTS" id="PR00105">
    <property type="entry name" value="C5METTRFRASE"/>
</dbReference>
<dbReference type="Pfam" id="PF00145">
    <property type="entry name" value="DNA_methylase"/>
    <property type="match status" value="1"/>
</dbReference>
<keyword evidence="10" id="KW-1185">Reference proteome</keyword>
<evidence type="ECO:0000256" key="6">
    <source>
        <dbReference type="ARBA" id="ARBA00047422"/>
    </source>
</evidence>
<dbReference type="CDD" id="cd00315">
    <property type="entry name" value="Cyt_C5_DNA_methylase"/>
    <property type="match status" value="1"/>
</dbReference>
<comment type="similarity">
    <text evidence="7 8">Belongs to the class I-like SAM-binding methyltransferase superfamily. C5-methyltransferase family.</text>
</comment>
<keyword evidence="4 7" id="KW-0949">S-adenosyl-L-methionine</keyword>
<dbReference type="Proteomes" id="UP000295537">
    <property type="component" value="Unassembled WGS sequence"/>
</dbReference>
<evidence type="ECO:0000313" key="9">
    <source>
        <dbReference type="EMBL" id="TCP18163.1"/>
    </source>
</evidence>
<keyword evidence="2 7" id="KW-0489">Methyltransferase</keyword>
<evidence type="ECO:0000256" key="8">
    <source>
        <dbReference type="RuleBase" id="RU000416"/>
    </source>
</evidence>
<keyword evidence="3 7" id="KW-0808">Transferase</keyword>
<evidence type="ECO:0000256" key="2">
    <source>
        <dbReference type="ARBA" id="ARBA00022603"/>
    </source>
</evidence>
<proteinExistence type="inferred from homology"/>
<evidence type="ECO:0000313" key="10">
    <source>
        <dbReference type="Proteomes" id="UP000295537"/>
    </source>
</evidence>
<comment type="catalytic activity">
    <reaction evidence="6">
        <text>a 2'-deoxycytidine in DNA + S-adenosyl-L-methionine = a 5-methyl-2'-deoxycytidine in DNA + S-adenosyl-L-homocysteine + H(+)</text>
        <dbReference type="Rhea" id="RHEA:13681"/>
        <dbReference type="Rhea" id="RHEA-COMP:11369"/>
        <dbReference type="Rhea" id="RHEA-COMP:11370"/>
        <dbReference type="ChEBI" id="CHEBI:15378"/>
        <dbReference type="ChEBI" id="CHEBI:57856"/>
        <dbReference type="ChEBI" id="CHEBI:59789"/>
        <dbReference type="ChEBI" id="CHEBI:85452"/>
        <dbReference type="ChEBI" id="CHEBI:85454"/>
        <dbReference type="EC" id="2.1.1.37"/>
    </reaction>
</comment>
<dbReference type="InterPro" id="IPR001525">
    <property type="entry name" value="C5_MeTfrase"/>
</dbReference>
<dbReference type="AlphaFoldDB" id="A0A4R2NAP0"/>
<name>A0A4R2NAP0_9PAST</name>
<dbReference type="GO" id="GO:0009307">
    <property type="term" value="P:DNA restriction-modification system"/>
    <property type="evidence" value="ECO:0007669"/>
    <property type="project" value="UniProtKB-KW"/>
</dbReference>
<evidence type="ECO:0000256" key="7">
    <source>
        <dbReference type="PROSITE-ProRule" id="PRU01016"/>
    </source>
</evidence>
<dbReference type="PANTHER" id="PTHR46098:SF1">
    <property type="entry name" value="TRNA (CYTOSINE(38)-C(5))-METHYLTRANSFERASE"/>
    <property type="match status" value="1"/>
</dbReference>